<dbReference type="AlphaFoldDB" id="A0A132MRV7"/>
<proteinExistence type="predicted"/>
<dbReference type="RefSeq" id="WP_066888656.1">
    <property type="nucleotide sequence ID" value="NZ_CP171739.1"/>
</dbReference>
<accession>A0A132MRV7</accession>
<evidence type="ECO:0000313" key="5">
    <source>
        <dbReference type="Proteomes" id="UP000070659"/>
    </source>
</evidence>
<reference evidence="4" key="3">
    <citation type="submission" date="2015-04" db="EMBL/GenBank/DDBJ databases">
        <title>Physiological reanalysis, assessment of diazotrophy, and genome sequences of multiple isolates of Streptomyces thermoautotrophicus.</title>
        <authorList>
            <person name="MacKellar D.C."/>
            <person name="Lieber L."/>
            <person name="Norman J."/>
            <person name="Bolger A."/>
            <person name="Tobin C."/>
            <person name="Murray J.W."/>
            <person name="Chang R."/>
            <person name="Ford T."/>
            <person name="Nguyen P.Q."/>
            <person name="Woodward J."/>
            <person name="Permingeat H."/>
            <person name="Joshi N.S."/>
            <person name="Silver P.A."/>
            <person name="Usadel B."/>
            <person name="Rutherford A.W."/>
            <person name="Friesen M."/>
            <person name="Prell J."/>
        </authorList>
    </citation>
    <scope>NUCLEOTIDE SEQUENCE [LARGE SCALE GENOMIC DNA]</scope>
    <source>
        <strain evidence="4">H1</strain>
    </source>
</reference>
<keyword evidence="4" id="KW-1185">Reference proteome</keyword>
<name>A0A132MRV7_9ACTN</name>
<feature type="region of interest" description="Disordered" evidence="1">
    <location>
        <begin position="60"/>
        <end position="114"/>
    </location>
</feature>
<dbReference type="Proteomes" id="UP000070659">
    <property type="component" value="Unassembled WGS sequence"/>
</dbReference>
<dbReference type="Proteomes" id="UP000070188">
    <property type="component" value="Unassembled WGS sequence"/>
</dbReference>
<evidence type="ECO:0000313" key="4">
    <source>
        <dbReference type="Proteomes" id="UP000070188"/>
    </source>
</evidence>
<dbReference type="PATRIC" id="fig|1469144.10.peg.3168"/>
<reference evidence="3" key="2">
    <citation type="submission" date="2015-04" db="EMBL/GenBank/DDBJ databases">
        <title>Physiological reanalysis, assessment of diazotrophy, and genome sequences of multiple isolates of Streptomyces thermoautotrophicus.</title>
        <authorList>
            <person name="MacKellar D.C."/>
            <person name="Lieber L."/>
            <person name="Norman J."/>
            <person name="Bolger A."/>
            <person name="Tobin C."/>
            <person name="Murray J.W."/>
            <person name="Woodward J."/>
            <person name="Friesen M."/>
            <person name="Prell J."/>
        </authorList>
    </citation>
    <scope>NUCLEOTIDE SEQUENCE [LARGE SCALE GENOMIC DNA]</scope>
    <source>
        <strain evidence="3">H1</strain>
    </source>
</reference>
<protein>
    <submittedName>
        <fullName evidence="2">Uncharacterized protein</fullName>
    </submittedName>
</protein>
<evidence type="ECO:0000313" key="3">
    <source>
        <dbReference type="EMBL" id="KWX01902.1"/>
    </source>
</evidence>
<feature type="compositionally biased region" description="Basic and acidic residues" evidence="1">
    <location>
        <begin position="64"/>
        <end position="87"/>
    </location>
</feature>
<reference evidence="2 5" key="1">
    <citation type="submission" date="2015-02" db="EMBL/GenBank/DDBJ databases">
        <title>Physiological reanalysis, assessment of diazotrophy, and genome sequences of multiple isolates of Streptomyces thermoautotrophicus.</title>
        <authorList>
            <person name="MacKellar D.C."/>
            <person name="Lieber L."/>
            <person name="Norman J."/>
            <person name="Bolger A."/>
            <person name="Tobin C."/>
            <person name="Murray J.W."/>
            <person name="Prell J."/>
        </authorList>
    </citation>
    <scope>NUCLEOTIDE SEQUENCE [LARGE SCALE GENOMIC DNA]</scope>
    <source>
        <strain evidence="2 5">UBT1</strain>
    </source>
</reference>
<dbReference type="STRING" id="1469144.LI90_2937"/>
<comment type="caution">
    <text evidence="2">The sequence shown here is derived from an EMBL/GenBank/DDBJ whole genome shotgun (WGS) entry which is preliminary data.</text>
</comment>
<evidence type="ECO:0000313" key="2">
    <source>
        <dbReference type="EMBL" id="KWX00132.1"/>
    </source>
</evidence>
<dbReference type="EMBL" id="JYIJ01000018">
    <property type="protein sequence ID" value="KWX00132.1"/>
    <property type="molecule type" value="Genomic_DNA"/>
</dbReference>
<sequence>MRYRATFLVGLGLGYVLGARAGRERYEQIRRAADNFLRNPRVQRTASNVQHRAGQVAQSAAHAAADKGRVAVDKGKEVASRVSDRLPPRLQGRLGRRPETSAERTYASSVSERR</sequence>
<organism evidence="2 5">
    <name type="scientific">Carbonactinospora thermoautotrophica</name>
    <dbReference type="NCBI Taxonomy" id="1469144"/>
    <lineage>
        <taxon>Bacteria</taxon>
        <taxon>Bacillati</taxon>
        <taxon>Actinomycetota</taxon>
        <taxon>Actinomycetes</taxon>
        <taxon>Kitasatosporales</taxon>
        <taxon>Carbonactinosporaceae</taxon>
        <taxon>Carbonactinospora</taxon>
    </lineage>
</organism>
<evidence type="ECO:0000256" key="1">
    <source>
        <dbReference type="SAM" id="MobiDB-lite"/>
    </source>
</evidence>
<dbReference type="EMBL" id="LAXD01000001">
    <property type="protein sequence ID" value="KWX01902.1"/>
    <property type="molecule type" value="Genomic_DNA"/>
</dbReference>
<gene>
    <name evidence="3" type="ORF">LI90_2937</name>
    <name evidence="2" type="ORF">TH66_14525</name>
</gene>